<sequence length="852" mass="94239">MQSQALRVQHRNQLRKQSPSILVAAVKERRMQGGNSKPTLVKMAKRVESLLRDGFVSLETRQNALYQNYIRHRKEYQLITTDAVNSKAAFEKLCRLHPVWLHPHQRAVVKAIEEAWTLNQCLAVQIHCKVGHGGKWQALINLLGKTYDPRLKEWIPLEIMGKGSKIFLPLLKSKNRVNDHREALHAIIPLLQNKDGTACWADLKQLIEETVKQDREKGYLQSRAQLAKDKLWLHWGGDAAGWIRGQSHSIWGFKLLGNQRVVTHSPKDMRVALIFEGKDKYSTYQEYLQPFLEHMDDLAYGGMQIDNTAYDVDQTLGADYVLMCELLGHSGASALTGCCFCEQHKDNYGKACLNAEGWKVPLPAKPCTTESMAAATHRPWTTGPDVDCPYYHEPFPDQDAVKNSKAPETKQQVKNFQQSHAGMRFGTPPLFKFPITAYVICILHLLLRLMAITFLRTVAENLNTPEKTEAVNALIKALHLGCKKLEQRKTSGDKKKDTQDINFIGREARVLLHPDAYNTFLDIAILDDAKRAAARKIWDNLASFYTELLKPLTNPEDAEERLGKSIVVQDKAVAYVESYTAELGTDRATLYMHQAMSHVPEMVQRFPVDISDMSQQFVEAKLKEGKTDMLLFTNRRLVDEKQQKGRNLQVMAKGRERIALAQTVTVPVSRNERRYLGDGSKAAEQTIERARRRGQLVSRSQAQINNKLAKLGPEITRVFLGYKNIVGKLTGEEEEGESDNDPSGERAAASASIIRPSNTSGVQLGPATVPGAEGVVPGAGAATEGGSAAPAIAGGELIRGSGGGVRLAVGGEGGAPAAAAGRERGRARGGRGGRGRGRTTGGRVIPASARPI</sequence>
<proteinExistence type="predicted"/>
<protein>
    <submittedName>
        <fullName evidence="2">Uncharacterized protein</fullName>
    </submittedName>
</protein>
<feature type="compositionally biased region" description="Basic residues" evidence="1">
    <location>
        <begin position="827"/>
        <end position="837"/>
    </location>
</feature>
<feature type="compositionally biased region" description="Acidic residues" evidence="1">
    <location>
        <begin position="732"/>
        <end position="742"/>
    </location>
</feature>
<evidence type="ECO:0000313" key="3">
    <source>
        <dbReference type="Proteomes" id="UP000054558"/>
    </source>
</evidence>
<dbReference type="Proteomes" id="UP000054558">
    <property type="component" value="Unassembled WGS sequence"/>
</dbReference>
<name>A0A1Y1IE24_KLENI</name>
<feature type="region of interest" description="Disordered" evidence="1">
    <location>
        <begin position="812"/>
        <end position="852"/>
    </location>
</feature>
<dbReference type="PANTHER" id="PTHR31424">
    <property type="entry name" value="PROTEIN CBG23806"/>
    <property type="match status" value="1"/>
</dbReference>
<dbReference type="AlphaFoldDB" id="A0A1Y1IE24"/>
<feature type="region of interest" description="Disordered" evidence="1">
    <location>
        <begin position="731"/>
        <end position="769"/>
    </location>
</feature>
<dbReference type="EMBL" id="DF237412">
    <property type="protein sequence ID" value="GAQ88843.1"/>
    <property type="molecule type" value="Genomic_DNA"/>
</dbReference>
<reference evidence="2 3" key="1">
    <citation type="journal article" date="2014" name="Nat. Commun.">
        <title>Klebsormidium flaccidum genome reveals primary factors for plant terrestrial adaptation.</title>
        <authorList>
            <person name="Hori K."/>
            <person name="Maruyama F."/>
            <person name="Fujisawa T."/>
            <person name="Togashi T."/>
            <person name="Yamamoto N."/>
            <person name="Seo M."/>
            <person name="Sato S."/>
            <person name="Yamada T."/>
            <person name="Mori H."/>
            <person name="Tajima N."/>
            <person name="Moriyama T."/>
            <person name="Ikeuchi M."/>
            <person name="Watanabe M."/>
            <person name="Wada H."/>
            <person name="Kobayashi K."/>
            <person name="Saito M."/>
            <person name="Masuda T."/>
            <person name="Sasaki-Sekimoto Y."/>
            <person name="Mashiguchi K."/>
            <person name="Awai K."/>
            <person name="Shimojima M."/>
            <person name="Masuda S."/>
            <person name="Iwai M."/>
            <person name="Nobusawa T."/>
            <person name="Narise T."/>
            <person name="Kondo S."/>
            <person name="Saito H."/>
            <person name="Sato R."/>
            <person name="Murakawa M."/>
            <person name="Ihara Y."/>
            <person name="Oshima-Yamada Y."/>
            <person name="Ohtaka K."/>
            <person name="Satoh M."/>
            <person name="Sonobe K."/>
            <person name="Ishii M."/>
            <person name="Ohtani R."/>
            <person name="Kanamori-Sato M."/>
            <person name="Honoki R."/>
            <person name="Miyazaki D."/>
            <person name="Mochizuki H."/>
            <person name="Umetsu J."/>
            <person name="Higashi K."/>
            <person name="Shibata D."/>
            <person name="Kamiya Y."/>
            <person name="Sato N."/>
            <person name="Nakamura Y."/>
            <person name="Tabata S."/>
            <person name="Ida S."/>
            <person name="Kurokawa K."/>
            <person name="Ohta H."/>
        </authorList>
    </citation>
    <scope>NUCLEOTIDE SEQUENCE [LARGE SCALE GENOMIC DNA]</scope>
    <source>
        <strain evidence="2 3">NIES-2285</strain>
    </source>
</reference>
<accession>A0A1Y1IE24</accession>
<gene>
    <name evidence="2" type="ORF">KFL_004630110</name>
</gene>
<feature type="compositionally biased region" description="Low complexity" evidence="1">
    <location>
        <begin position="746"/>
        <end position="755"/>
    </location>
</feature>
<evidence type="ECO:0000256" key="1">
    <source>
        <dbReference type="SAM" id="MobiDB-lite"/>
    </source>
</evidence>
<organism evidence="2 3">
    <name type="scientific">Klebsormidium nitens</name>
    <name type="common">Green alga</name>
    <name type="synonym">Ulothrix nitens</name>
    <dbReference type="NCBI Taxonomy" id="105231"/>
    <lineage>
        <taxon>Eukaryota</taxon>
        <taxon>Viridiplantae</taxon>
        <taxon>Streptophyta</taxon>
        <taxon>Klebsormidiophyceae</taxon>
        <taxon>Klebsormidiales</taxon>
        <taxon>Klebsormidiaceae</taxon>
        <taxon>Klebsormidium</taxon>
    </lineage>
</organism>
<dbReference type="PANTHER" id="PTHR31424:SF3">
    <property type="entry name" value="RING-TYPE DOMAIN-CONTAINING PROTEIN"/>
    <property type="match status" value="1"/>
</dbReference>
<keyword evidence="3" id="KW-1185">Reference proteome</keyword>
<evidence type="ECO:0000313" key="2">
    <source>
        <dbReference type="EMBL" id="GAQ88843.1"/>
    </source>
</evidence>